<comment type="subunit">
    <text evidence="3">Homotrimer.</text>
</comment>
<dbReference type="SUPFAM" id="SSF51569">
    <property type="entry name" value="Aldolase"/>
    <property type="match status" value="1"/>
</dbReference>
<dbReference type="CDD" id="cd00452">
    <property type="entry name" value="KDPG_aldolase"/>
    <property type="match status" value="1"/>
</dbReference>
<sequence length="215" mass="21535">MDTTQLTPPLVAILRGLQPAEAEAAGAALFEAGFRLLEVPLNRPGALESIALLARMAPAGAIVGGGTMLSVADVDAVHAAGGRMLVAPNCNTQVIARAAALGMLCAPGVATPSEAFAALGAGADALKIFPAEMVGYAGLKAFKTVLPPATPLWPVGGVSPGTMAEWVAAGATGFGIGGALYSPGTTPEILSARAQAFVAAWHATQHSVPSRKFVE</sequence>
<keyword evidence="4 6" id="KW-0456">Lyase</keyword>
<dbReference type="PANTHER" id="PTHR30246">
    <property type="entry name" value="2-KETO-3-DEOXY-6-PHOSPHOGLUCONATE ALDOLASE"/>
    <property type="match status" value="1"/>
</dbReference>
<dbReference type="PANTHER" id="PTHR30246:SF1">
    <property type="entry name" value="2-DEHYDRO-3-DEOXY-6-PHOSPHOGALACTONATE ALDOLASE-RELATED"/>
    <property type="match status" value="1"/>
</dbReference>
<dbReference type="Proteomes" id="UP000609726">
    <property type="component" value="Unassembled WGS sequence"/>
</dbReference>
<dbReference type="RefSeq" id="WP_166869759.1">
    <property type="nucleotide sequence ID" value="NZ_WHJH01000001.1"/>
</dbReference>
<keyword evidence="7" id="KW-1185">Reference proteome</keyword>
<name>A0ABX0NKX9_9BURK</name>
<comment type="pathway">
    <text evidence="1">Carbohydrate acid metabolism.</text>
</comment>
<keyword evidence="5" id="KW-0119">Carbohydrate metabolism</keyword>
<evidence type="ECO:0000256" key="2">
    <source>
        <dbReference type="ARBA" id="ARBA00006906"/>
    </source>
</evidence>
<comment type="similarity">
    <text evidence="2">Belongs to the KHG/KDPG aldolase family.</text>
</comment>
<evidence type="ECO:0000256" key="3">
    <source>
        <dbReference type="ARBA" id="ARBA00011233"/>
    </source>
</evidence>
<gene>
    <name evidence="6" type="ORF">F2P45_00160</name>
</gene>
<evidence type="ECO:0000256" key="5">
    <source>
        <dbReference type="ARBA" id="ARBA00023277"/>
    </source>
</evidence>
<accession>A0ABX0NKX9</accession>
<evidence type="ECO:0000313" key="7">
    <source>
        <dbReference type="Proteomes" id="UP000609726"/>
    </source>
</evidence>
<organism evidence="6 7">
    <name type="scientific">Massilia mucilaginosa</name>
    <dbReference type="NCBI Taxonomy" id="2609282"/>
    <lineage>
        <taxon>Bacteria</taxon>
        <taxon>Pseudomonadati</taxon>
        <taxon>Pseudomonadota</taxon>
        <taxon>Betaproteobacteria</taxon>
        <taxon>Burkholderiales</taxon>
        <taxon>Oxalobacteraceae</taxon>
        <taxon>Telluria group</taxon>
        <taxon>Massilia</taxon>
    </lineage>
</organism>
<dbReference type="Gene3D" id="3.20.20.70">
    <property type="entry name" value="Aldolase class I"/>
    <property type="match status" value="1"/>
</dbReference>
<evidence type="ECO:0000313" key="6">
    <source>
        <dbReference type="EMBL" id="NHZ87452.1"/>
    </source>
</evidence>
<reference evidence="6 7" key="1">
    <citation type="submission" date="2019-10" db="EMBL/GenBank/DDBJ databases">
        <title>Taxonomy of Antarctic Massilia spp.: description of Massilia rubra sp. nov., Massilia aquatica sp. nov., Massilia mucilaginosa sp. nov., Massilia frigida sp. nov. isolated from streams, lakes and regoliths.</title>
        <authorList>
            <person name="Holochova P."/>
            <person name="Sedlacek I."/>
            <person name="Kralova S."/>
            <person name="Maslanova I."/>
            <person name="Busse H.-J."/>
            <person name="Stankova E."/>
            <person name="Vrbovska V."/>
            <person name="Kovarovic V."/>
            <person name="Bartak M."/>
            <person name="Svec P."/>
            <person name="Pantucek R."/>
        </authorList>
    </citation>
    <scope>NUCLEOTIDE SEQUENCE [LARGE SCALE GENOMIC DNA]</scope>
    <source>
        <strain evidence="6 7">CCM 8733</strain>
    </source>
</reference>
<dbReference type="Pfam" id="PF01081">
    <property type="entry name" value="Aldolase"/>
    <property type="match status" value="1"/>
</dbReference>
<evidence type="ECO:0000256" key="1">
    <source>
        <dbReference type="ARBA" id="ARBA00004761"/>
    </source>
</evidence>
<dbReference type="InterPro" id="IPR013785">
    <property type="entry name" value="Aldolase_TIM"/>
</dbReference>
<dbReference type="EC" id="4.1.2.21" evidence="6"/>
<comment type="caution">
    <text evidence="6">The sequence shown here is derived from an EMBL/GenBank/DDBJ whole genome shotgun (WGS) entry which is preliminary data.</text>
</comment>
<dbReference type="EMBL" id="WHJH01000001">
    <property type="protein sequence ID" value="NHZ87452.1"/>
    <property type="molecule type" value="Genomic_DNA"/>
</dbReference>
<dbReference type="GO" id="GO:0008674">
    <property type="term" value="F:2-dehydro-3-deoxy-6-phosphogalactonate aldolase activity"/>
    <property type="evidence" value="ECO:0007669"/>
    <property type="project" value="UniProtKB-EC"/>
</dbReference>
<evidence type="ECO:0000256" key="4">
    <source>
        <dbReference type="ARBA" id="ARBA00023239"/>
    </source>
</evidence>
<protein>
    <submittedName>
        <fullName evidence="6">2-dehydro-3-deoxy-6-phosphogalactonate aldolase</fullName>
        <ecNumber evidence="6">4.1.2.21</ecNumber>
    </submittedName>
</protein>
<dbReference type="InterPro" id="IPR000887">
    <property type="entry name" value="Aldlse_KDPG_KHG"/>
</dbReference>
<dbReference type="NCBIfam" id="NF006600">
    <property type="entry name" value="PRK09140.1"/>
    <property type="match status" value="1"/>
</dbReference>
<proteinExistence type="inferred from homology"/>